<dbReference type="EMBL" id="MVGC01000175">
    <property type="protein sequence ID" value="RJE22301.1"/>
    <property type="molecule type" value="Genomic_DNA"/>
</dbReference>
<organism evidence="1 2">
    <name type="scientific">Aspergillus sclerotialis</name>
    <dbReference type="NCBI Taxonomy" id="2070753"/>
    <lineage>
        <taxon>Eukaryota</taxon>
        <taxon>Fungi</taxon>
        <taxon>Dikarya</taxon>
        <taxon>Ascomycota</taxon>
        <taxon>Pezizomycotina</taxon>
        <taxon>Eurotiomycetes</taxon>
        <taxon>Eurotiomycetidae</taxon>
        <taxon>Eurotiales</taxon>
        <taxon>Aspergillaceae</taxon>
        <taxon>Aspergillus</taxon>
        <taxon>Aspergillus subgen. Polypaecilum</taxon>
    </lineage>
</organism>
<accession>A0A3A2ZZ13</accession>
<dbReference type="AlphaFoldDB" id="A0A3A2ZZ13"/>
<name>A0A3A2ZZ13_9EURO</name>
<reference evidence="2" key="1">
    <citation type="submission" date="2017-02" db="EMBL/GenBank/DDBJ databases">
        <authorList>
            <person name="Tafer H."/>
            <person name="Lopandic K."/>
        </authorList>
    </citation>
    <scope>NUCLEOTIDE SEQUENCE [LARGE SCALE GENOMIC DNA]</scope>
    <source>
        <strain evidence="2">CBS 366.77</strain>
    </source>
</reference>
<proteinExistence type="predicted"/>
<sequence>MTSHAKYVVTGDNVVKQTTMGFRGLGIVDLEFLGYDWALQWSRINETDDDLTYSFEVSTGTKSRDGNELQVEAHIGLELKGTRSVNVRKHTSIFYYQKVYHFRNVMWQVEDDDKNAKIKYTTDFDVAADEILAHPTELRGEGEITTDPVKNRLRRSDYHITRDDALEEEVKLKYLEYLQQKAEGS</sequence>
<dbReference type="OrthoDB" id="4480396at2759"/>
<evidence type="ECO:0000313" key="2">
    <source>
        <dbReference type="Proteomes" id="UP000266188"/>
    </source>
</evidence>
<protein>
    <submittedName>
        <fullName evidence="1">Uncharacterized protein</fullName>
    </submittedName>
</protein>
<comment type="caution">
    <text evidence="1">The sequence shown here is derived from an EMBL/GenBank/DDBJ whole genome shotgun (WGS) entry which is preliminary data.</text>
</comment>
<keyword evidence="2" id="KW-1185">Reference proteome</keyword>
<gene>
    <name evidence="1" type="ORF">PHISCL_05345</name>
</gene>
<dbReference type="Proteomes" id="UP000266188">
    <property type="component" value="Unassembled WGS sequence"/>
</dbReference>
<evidence type="ECO:0000313" key="1">
    <source>
        <dbReference type="EMBL" id="RJE22301.1"/>
    </source>
</evidence>